<dbReference type="GO" id="GO:0032259">
    <property type="term" value="P:methylation"/>
    <property type="evidence" value="ECO:0007669"/>
    <property type="project" value="UniProtKB-KW"/>
</dbReference>
<proteinExistence type="predicted"/>
<protein>
    <submittedName>
        <fullName evidence="1">DNA methylase family protein</fullName>
    </submittedName>
</protein>
<gene>
    <name evidence="1" type="ORF">BFV95_4477</name>
</gene>
<name>A0AB36FL59_ALTMA</name>
<organism evidence="1 2">
    <name type="scientific">Alteromonas macleodii</name>
    <name type="common">Pseudoalteromonas macleodii</name>
    <dbReference type="NCBI Taxonomy" id="28108"/>
    <lineage>
        <taxon>Bacteria</taxon>
        <taxon>Pseudomonadati</taxon>
        <taxon>Pseudomonadota</taxon>
        <taxon>Gammaproteobacteria</taxon>
        <taxon>Alteromonadales</taxon>
        <taxon>Alteromonadaceae</taxon>
        <taxon>Alteromonas/Salinimonas group</taxon>
        <taxon>Alteromonas</taxon>
    </lineage>
</organism>
<keyword evidence="1" id="KW-0808">Transferase</keyword>
<accession>A0AB36FL59</accession>
<keyword evidence="1" id="KW-0489">Methyltransferase</keyword>
<evidence type="ECO:0000313" key="1">
    <source>
        <dbReference type="EMBL" id="OES25266.1"/>
    </source>
</evidence>
<dbReference type="AlphaFoldDB" id="A0AB36FL59"/>
<sequence length="43" mass="4664">MGVPFSELRAVEDKSLPLEGKPPSFDDNLIIHGDNLVAIKTSI</sequence>
<dbReference type="Proteomes" id="UP000095392">
    <property type="component" value="Unassembled WGS sequence"/>
</dbReference>
<dbReference type="EMBL" id="MIPY01000052">
    <property type="protein sequence ID" value="OES25266.1"/>
    <property type="molecule type" value="Genomic_DNA"/>
</dbReference>
<evidence type="ECO:0000313" key="2">
    <source>
        <dbReference type="Proteomes" id="UP000095392"/>
    </source>
</evidence>
<keyword evidence="2" id="KW-1185">Reference proteome</keyword>
<reference evidence="1 2" key="1">
    <citation type="submission" date="2016-09" db="EMBL/GenBank/DDBJ databases">
        <title>Draft Genome Sequence of four Alteromonas macleodii strains isolated from copper coupons and grown long-term at elevated copper levels.</title>
        <authorList>
            <person name="Cusick K."/>
            <person name="Dale J."/>
            <person name="Little B."/>
            <person name="Biffinger J."/>
        </authorList>
    </citation>
    <scope>NUCLEOTIDE SEQUENCE [LARGE SCALE GENOMIC DNA]</scope>
    <source>
        <strain evidence="1 2">KCP01</strain>
    </source>
</reference>
<comment type="caution">
    <text evidence="1">The sequence shown here is derived from an EMBL/GenBank/DDBJ whole genome shotgun (WGS) entry which is preliminary data.</text>
</comment>
<dbReference type="GO" id="GO:0008168">
    <property type="term" value="F:methyltransferase activity"/>
    <property type="evidence" value="ECO:0007669"/>
    <property type="project" value="UniProtKB-KW"/>
</dbReference>